<dbReference type="Proteomes" id="UP000076722">
    <property type="component" value="Unassembled WGS sequence"/>
</dbReference>
<evidence type="ECO:0000256" key="4">
    <source>
        <dbReference type="ARBA" id="ARBA00023136"/>
    </source>
</evidence>
<feature type="signal peptide" evidence="6">
    <location>
        <begin position="1"/>
        <end position="20"/>
    </location>
</feature>
<feature type="transmembrane region" description="Helical" evidence="5">
    <location>
        <begin position="186"/>
        <end position="211"/>
    </location>
</feature>
<reference evidence="7 8" key="1">
    <citation type="journal article" date="2016" name="Mol. Biol. Evol.">
        <title>Comparative Genomics of Early-Diverging Mushroom-Forming Fungi Provides Insights into the Origins of Lignocellulose Decay Capabilities.</title>
        <authorList>
            <person name="Nagy L.G."/>
            <person name="Riley R."/>
            <person name="Tritt A."/>
            <person name="Adam C."/>
            <person name="Daum C."/>
            <person name="Floudas D."/>
            <person name="Sun H."/>
            <person name="Yadav J.S."/>
            <person name="Pangilinan J."/>
            <person name="Larsson K.H."/>
            <person name="Matsuura K."/>
            <person name="Barry K."/>
            <person name="Labutti K."/>
            <person name="Kuo R."/>
            <person name="Ohm R.A."/>
            <person name="Bhattacharya S.S."/>
            <person name="Shirouzu T."/>
            <person name="Yoshinaga Y."/>
            <person name="Martin F.M."/>
            <person name="Grigoriev I.V."/>
            <person name="Hibbett D.S."/>
        </authorList>
    </citation>
    <scope>NUCLEOTIDE SEQUENCE [LARGE SCALE GENOMIC DNA]</scope>
    <source>
        <strain evidence="7 8">HHB9708</strain>
    </source>
</reference>
<dbReference type="OrthoDB" id="2354757at2759"/>
<evidence type="ECO:0000256" key="1">
    <source>
        <dbReference type="ARBA" id="ARBA00004141"/>
    </source>
</evidence>
<evidence type="ECO:0000256" key="2">
    <source>
        <dbReference type="ARBA" id="ARBA00022692"/>
    </source>
</evidence>
<gene>
    <name evidence="7" type="ORF">SISNIDRAFT_10670</name>
</gene>
<keyword evidence="3 5" id="KW-1133">Transmembrane helix</keyword>
<dbReference type="InterPro" id="IPR051380">
    <property type="entry name" value="pH-response_reg_palI/RIM9"/>
</dbReference>
<feature type="transmembrane region" description="Helical" evidence="5">
    <location>
        <begin position="104"/>
        <end position="128"/>
    </location>
</feature>
<name>A0A165AIN6_9AGAM</name>
<protein>
    <recommendedName>
        <fullName evidence="9">Pali-domain-containing protein</fullName>
    </recommendedName>
</protein>
<evidence type="ECO:0000313" key="8">
    <source>
        <dbReference type="Proteomes" id="UP000076722"/>
    </source>
</evidence>
<accession>A0A165AIN6</accession>
<evidence type="ECO:0000313" key="7">
    <source>
        <dbReference type="EMBL" id="KZS99063.1"/>
    </source>
</evidence>
<organism evidence="7 8">
    <name type="scientific">Sistotremastrum niveocremeum HHB9708</name>
    <dbReference type="NCBI Taxonomy" id="1314777"/>
    <lineage>
        <taxon>Eukaryota</taxon>
        <taxon>Fungi</taxon>
        <taxon>Dikarya</taxon>
        <taxon>Basidiomycota</taxon>
        <taxon>Agaricomycotina</taxon>
        <taxon>Agaricomycetes</taxon>
        <taxon>Sistotremastrales</taxon>
        <taxon>Sistotremastraceae</taxon>
        <taxon>Sertulicium</taxon>
        <taxon>Sertulicium niveocremeum</taxon>
    </lineage>
</organism>
<dbReference type="InterPro" id="IPR009571">
    <property type="entry name" value="SUR7/Rim9-like_fungi"/>
</dbReference>
<dbReference type="GO" id="GO:0005886">
    <property type="term" value="C:plasma membrane"/>
    <property type="evidence" value="ECO:0007669"/>
    <property type="project" value="InterPro"/>
</dbReference>
<keyword evidence="8" id="KW-1185">Reference proteome</keyword>
<evidence type="ECO:0000256" key="6">
    <source>
        <dbReference type="SAM" id="SignalP"/>
    </source>
</evidence>
<comment type="subcellular location">
    <subcellularLocation>
        <location evidence="1">Membrane</location>
        <topology evidence="1">Multi-pass membrane protein</topology>
    </subcellularLocation>
</comment>
<feature type="transmembrane region" description="Helical" evidence="5">
    <location>
        <begin position="140"/>
        <end position="166"/>
    </location>
</feature>
<evidence type="ECO:0008006" key="9">
    <source>
        <dbReference type="Google" id="ProtNLM"/>
    </source>
</evidence>
<evidence type="ECO:0000256" key="5">
    <source>
        <dbReference type="SAM" id="Phobius"/>
    </source>
</evidence>
<dbReference type="PANTHER" id="PTHR28013:SF3">
    <property type="entry name" value="PROTEIN DCV1-RELATED"/>
    <property type="match status" value="1"/>
</dbReference>
<dbReference type="Pfam" id="PF06687">
    <property type="entry name" value="SUR7"/>
    <property type="match status" value="1"/>
</dbReference>
<dbReference type="Gene3D" id="1.20.140.150">
    <property type="match status" value="1"/>
</dbReference>
<dbReference type="AlphaFoldDB" id="A0A165AIN6"/>
<dbReference type="GO" id="GO:0035838">
    <property type="term" value="C:growing cell tip"/>
    <property type="evidence" value="ECO:0007669"/>
    <property type="project" value="TreeGrafter"/>
</dbReference>
<evidence type="ECO:0000256" key="3">
    <source>
        <dbReference type="ARBA" id="ARBA00022989"/>
    </source>
</evidence>
<dbReference type="PANTHER" id="PTHR28013">
    <property type="entry name" value="PROTEIN DCV1-RELATED"/>
    <property type="match status" value="1"/>
</dbReference>
<dbReference type="STRING" id="1314777.A0A165AIN6"/>
<proteinExistence type="predicted"/>
<sequence length="220" mass="23150">MIGALLVFAAFLLLLLVSLSTPIAKSIDLFSLHATVASSVLGSGIRAVATFGVWGYCTSTTESVVGVQRTSGRKCTKPHLGYDFSNDVASIFDLENDQSAINHAITAALVLHPIACALAFLALLFALARLRSPAHRLLHVAALVLVVLAALLATVVFLIDVIFVALARSKLKTVSHGDLIVSYGNAVWMALGAAIALWVASVAICAGLCGCHRPRKSARY</sequence>
<dbReference type="GO" id="GO:0032153">
    <property type="term" value="C:cell division site"/>
    <property type="evidence" value="ECO:0007669"/>
    <property type="project" value="TreeGrafter"/>
</dbReference>
<feature type="chain" id="PRO_5007855327" description="Pali-domain-containing protein" evidence="6">
    <location>
        <begin position="21"/>
        <end position="220"/>
    </location>
</feature>
<keyword evidence="6" id="KW-0732">Signal</keyword>
<keyword evidence="2 5" id="KW-0812">Transmembrane</keyword>
<keyword evidence="4 5" id="KW-0472">Membrane</keyword>
<dbReference type="EMBL" id="KV419394">
    <property type="protein sequence ID" value="KZS99063.1"/>
    <property type="molecule type" value="Genomic_DNA"/>
</dbReference>